<dbReference type="EMBL" id="JACHNC010000001">
    <property type="protein sequence ID" value="MBB4752876.1"/>
    <property type="molecule type" value="Genomic_DNA"/>
</dbReference>
<dbReference type="RefSeq" id="WP_203832525.1">
    <property type="nucleotide sequence ID" value="NZ_BOMP01000034.1"/>
</dbReference>
<protein>
    <submittedName>
        <fullName evidence="1">Uncharacterized protein YbjT (DUF2867 family)</fullName>
    </submittedName>
</protein>
<reference evidence="1 2" key="1">
    <citation type="submission" date="2020-08" db="EMBL/GenBank/DDBJ databases">
        <title>Sequencing the genomes of 1000 actinobacteria strains.</title>
        <authorList>
            <person name="Klenk H.-P."/>
        </authorList>
    </citation>
    <scope>NUCLEOTIDE SEQUENCE [LARGE SCALE GENOMIC DNA]</scope>
    <source>
        <strain evidence="1 2">DSM 43150</strain>
    </source>
</reference>
<gene>
    <name evidence="1" type="ORF">BJ964_007037</name>
</gene>
<dbReference type="SUPFAM" id="SSF51735">
    <property type="entry name" value="NAD(P)-binding Rossmann-fold domains"/>
    <property type="match status" value="1"/>
</dbReference>
<name>A0A7W7HLW5_9ACTN</name>
<accession>A0A7W7HLW5</accession>
<organism evidence="1 2">
    <name type="scientific">Actinoplanes lobatus</name>
    <dbReference type="NCBI Taxonomy" id="113568"/>
    <lineage>
        <taxon>Bacteria</taxon>
        <taxon>Bacillati</taxon>
        <taxon>Actinomycetota</taxon>
        <taxon>Actinomycetes</taxon>
        <taxon>Micromonosporales</taxon>
        <taxon>Micromonosporaceae</taxon>
        <taxon>Actinoplanes</taxon>
    </lineage>
</organism>
<dbReference type="AlphaFoldDB" id="A0A7W7HLW5"/>
<comment type="caution">
    <text evidence="1">The sequence shown here is derived from an EMBL/GenBank/DDBJ whole genome shotgun (WGS) entry which is preliminary data.</text>
</comment>
<evidence type="ECO:0000313" key="2">
    <source>
        <dbReference type="Proteomes" id="UP000590511"/>
    </source>
</evidence>
<sequence length="29" mass="2862">MNVTVFGATGAIGQFVVSELLAAGHTVTA</sequence>
<dbReference type="Gene3D" id="3.40.50.720">
    <property type="entry name" value="NAD(P)-binding Rossmann-like Domain"/>
    <property type="match status" value="1"/>
</dbReference>
<proteinExistence type="predicted"/>
<dbReference type="InterPro" id="IPR036291">
    <property type="entry name" value="NAD(P)-bd_dom_sf"/>
</dbReference>
<dbReference type="Proteomes" id="UP000590511">
    <property type="component" value="Unassembled WGS sequence"/>
</dbReference>
<evidence type="ECO:0000313" key="1">
    <source>
        <dbReference type="EMBL" id="MBB4752876.1"/>
    </source>
</evidence>